<dbReference type="Proteomes" id="UP000190328">
    <property type="component" value="Unassembled WGS sequence"/>
</dbReference>
<evidence type="ECO:0000313" key="1">
    <source>
        <dbReference type="EMBL" id="SJZ46562.1"/>
    </source>
</evidence>
<proteinExistence type="predicted"/>
<dbReference type="RefSeq" id="WP_078806382.1">
    <property type="nucleotide sequence ID" value="NZ_FUXI01000003.1"/>
</dbReference>
<gene>
    <name evidence="1" type="ORF">SAMN02745116_00421</name>
</gene>
<dbReference type="AlphaFoldDB" id="A0A1T4KVU1"/>
<organism evidence="1 2">
    <name type="scientific">Pilibacter termitis</name>
    <dbReference type="NCBI Taxonomy" id="263852"/>
    <lineage>
        <taxon>Bacteria</taxon>
        <taxon>Bacillati</taxon>
        <taxon>Bacillota</taxon>
        <taxon>Bacilli</taxon>
        <taxon>Lactobacillales</taxon>
        <taxon>Enterococcaceae</taxon>
        <taxon>Pilibacter</taxon>
    </lineage>
</organism>
<keyword evidence="2" id="KW-1185">Reference proteome</keyword>
<sequence length="79" mass="8998">MNKKLIRKIKRFGEDNGYIVNVRESDSGVTLSFYDNSKDTIILDVLIKEGEDICNFPCSQSELDDFEMSVVLDMVGMEV</sequence>
<dbReference type="EMBL" id="FUXI01000003">
    <property type="protein sequence ID" value="SJZ46562.1"/>
    <property type="molecule type" value="Genomic_DNA"/>
</dbReference>
<protein>
    <submittedName>
        <fullName evidence="1">Uncharacterized protein</fullName>
    </submittedName>
</protein>
<reference evidence="1 2" key="1">
    <citation type="submission" date="2017-02" db="EMBL/GenBank/DDBJ databases">
        <authorList>
            <person name="Peterson S.W."/>
        </authorList>
    </citation>
    <scope>NUCLEOTIDE SEQUENCE [LARGE SCALE GENOMIC DNA]</scope>
    <source>
        <strain evidence="1 2">ATCC BAA-1030</strain>
    </source>
</reference>
<evidence type="ECO:0000313" key="2">
    <source>
        <dbReference type="Proteomes" id="UP000190328"/>
    </source>
</evidence>
<name>A0A1T4KVU1_9ENTE</name>
<accession>A0A1T4KVU1</accession>